<reference evidence="3 4" key="1">
    <citation type="submission" date="2023-10" db="EMBL/GenBank/DDBJ databases">
        <title>179-bfca-hs.</title>
        <authorList>
            <person name="Miliotis G."/>
            <person name="Sengupta P."/>
            <person name="Hameed A."/>
            <person name="Chuvochina M."/>
            <person name="Mcdonagh F."/>
            <person name="Simpson A.C."/>
            <person name="Singh N.K."/>
            <person name="Rekha P.D."/>
            <person name="Raman K."/>
            <person name="Hugenholtz P."/>
            <person name="Venkateswaran K."/>
        </authorList>
    </citation>
    <scope>NUCLEOTIDE SEQUENCE [LARGE SCALE GENOMIC DNA]</scope>
    <source>
        <strain evidence="3 4">179-BFC-A-HS</strain>
    </source>
</reference>
<evidence type="ECO:0000259" key="2">
    <source>
        <dbReference type="Pfam" id="PF07687"/>
    </source>
</evidence>
<evidence type="ECO:0000256" key="1">
    <source>
        <dbReference type="PIRNR" id="PIRNR037226"/>
    </source>
</evidence>
<dbReference type="InterPro" id="IPR011650">
    <property type="entry name" value="Peptidase_M20_dimer"/>
</dbReference>
<dbReference type="CDD" id="cd03887">
    <property type="entry name" value="M20_Acy1L2"/>
    <property type="match status" value="1"/>
</dbReference>
<dbReference type="InterPro" id="IPR017439">
    <property type="entry name" value="Amidohydrolase"/>
</dbReference>
<dbReference type="PANTHER" id="PTHR30575">
    <property type="entry name" value="PEPTIDASE M20"/>
    <property type="match status" value="1"/>
</dbReference>
<dbReference type="Proteomes" id="UP001228376">
    <property type="component" value="Unassembled WGS sequence"/>
</dbReference>
<gene>
    <name evidence="3" type="ORF">P5G51_001340</name>
</gene>
<evidence type="ECO:0000313" key="4">
    <source>
        <dbReference type="Proteomes" id="UP001228376"/>
    </source>
</evidence>
<dbReference type="InterPro" id="IPR017144">
    <property type="entry name" value="Xaa-Arg_dipeptidase"/>
</dbReference>
<dbReference type="InterPro" id="IPR036264">
    <property type="entry name" value="Bact_exopeptidase_dim_dom"/>
</dbReference>
<dbReference type="SUPFAM" id="SSF53187">
    <property type="entry name" value="Zn-dependent exopeptidases"/>
    <property type="match status" value="1"/>
</dbReference>
<dbReference type="EMBL" id="JAROCA020000001">
    <property type="protein sequence ID" value="MDY0404233.1"/>
    <property type="molecule type" value="Genomic_DNA"/>
</dbReference>
<feature type="domain" description="Peptidase M20 dimerisation" evidence="2">
    <location>
        <begin position="181"/>
        <end position="269"/>
    </location>
</feature>
<dbReference type="InterPro" id="IPR002933">
    <property type="entry name" value="Peptidase_M20"/>
</dbReference>
<accession>A0ABU5CD32</accession>
<comment type="caution">
    <text evidence="3">The sequence shown here is derived from an EMBL/GenBank/DDBJ whole genome shotgun (WGS) entry which is preliminary data.</text>
</comment>
<keyword evidence="4" id="KW-1185">Reference proteome</keyword>
<organism evidence="3 4">
    <name type="scientific">Tigheibacillus jepli</name>
    <dbReference type="NCBI Taxonomy" id="3035914"/>
    <lineage>
        <taxon>Bacteria</taxon>
        <taxon>Bacillati</taxon>
        <taxon>Bacillota</taxon>
        <taxon>Bacilli</taxon>
        <taxon>Bacillales</taxon>
        <taxon>Bacillaceae</taxon>
        <taxon>Tigheibacillus</taxon>
    </lineage>
</organism>
<protein>
    <recommendedName>
        <fullName evidence="1">Peptidase M20 domain-containing protein 2</fullName>
    </recommendedName>
</protein>
<dbReference type="NCBIfam" id="TIGR01891">
    <property type="entry name" value="amidohydrolases"/>
    <property type="match status" value="1"/>
</dbReference>
<dbReference type="RefSeq" id="WP_306067743.1">
    <property type="nucleotide sequence ID" value="NZ_JAROCA020000001.1"/>
</dbReference>
<sequence>MTVTIDKSKEIITNSIESNRDLYIQTSHDIHAHPEIGNQEFYASQKHVTLLTNAGFDVQTAVAGHETSFYAVKDSGKPGPTIAYLAEYDALPGIGHACGHNIIGTTSVAAAIALAQTLPKTGGRVVVLGTPAEEGGPNGSAKGSFVKHGFLKDIDVALMIHPGAKTSLTSETLAVDPLDFHFYGKPAHASAAPEQGVNALDAVIQLFVGINALRQQLPSDIRIHGIITHGGDAPNIIPEYASARFFIRAETWKKTEEVARKVRAIAEGAALATGATVKIERFQNEVKDFVINAVLDEAIRTELEHVGEVVANEVDNQGKGSTDAGNISYEVPTAHPHIKIGPDDLIGHTVPFREAAKSPIGDEALIRGAKALANTGYRILTDAQLLKDIKEAFGLALERKAQK</sequence>
<dbReference type="SUPFAM" id="SSF55031">
    <property type="entry name" value="Bacterial exopeptidase dimerisation domain"/>
    <property type="match status" value="1"/>
</dbReference>
<dbReference type="PIRSF" id="PIRSF037226">
    <property type="entry name" value="Amidohydrolase_ACY1L2_prd"/>
    <property type="match status" value="1"/>
</dbReference>
<evidence type="ECO:0000313" key="3">
    <source>
        <dbReference type="EMBL" id="MDY0404233.1"/>
    </source>
</evidence>
<dbReference type="Gene3D" id="3.40.630.10">
    <property type="entry name" value="Zn peptidases"/>
    <property type="match status" value="1"/>
</dbReference>
<dbReference type="InterPro" id="IPR052030">
    <property type="entry name" value="Peptidase_M20/M20A_hydrolases"/>
</dbReference>
<dbReference type="Pfam" id="PF01546">
    <property type="entry name" value="Peptidase_M20"/>
    <property type="match status" value="1"/>
</dbReference>
<dbReference type="Pfam" id="PF07687">
    <property type="entry name" value="M20_dimer"/>
    <property type="match status" value="1"/>
</dbReference>
<name>A0ABU5CD32_9BACI</name>
<dbReference type="PANTHER" id="PTHR30575:SF0">
    <property type="entry name" value="XAA-ARG DIPEPTIDASE"/>
    <property type="match status" value="1"/>
</dbReference>
<dbReference type="Gene3D" id="3.30.70.360">
    <property type="match status" value="1"/>
</dbReference>
<proteinExistence type="inferred from homology"/>
<comment type="similarity">
    <text evidence="1">Belongs to the peptidase M20A family.</text>
</comment>